<dbReference type="EMBL" id="MN739648">
    <property type="protein sequence ID" value="QHT18135.1"/>
    <property type="molecule type" value="Genomic_DNA"/>
</dbReference>
<proteinExistence type="predicted"/>
<reference evidence="1" key="1">
    <citation type="journal article" date="2020" name="Nature">
        <title>Giant virus diversity and host interactions through global metagenomics.</title>
        <authorList>
            <person name="Schulz F."/>
            <person name="Roux S."/>
            <person name="Paez-Espino D."/>
            <person name="Jungbluth S."/>
            <person name="Walsh D.A."/>
            <person name="Denef V.J."/>
            <person name="McMahon K.D."/>
            <person name="Konstantinidis K.T."/>
            <person name="Eloe-Fadrosh E.A."/>
            <person name="Kyrpides N.C."/>
            <person name="Woyke T."/>
        </authorList>
    </citation>
    <scope>NUCLEOTIDE SEQUENCE</scope>
    <source>
        <strain evidence="1">GVMAG-M-3300023174-3</strain>
    </source>
</reference>
<dbReference type="AlphaFoldDB" id="A0A6C0DSI0"/>
<name>A0A6C0DSI0_9ZZZZ</name>
<sequence length="421" mass="49033">MNEYTDEMLSKIQPCSGCKMAYYITDGVKTCDSCRDRGKKNRASKEKPVLCSKKGCPSKRSQENIYCGRHQLCQFEDETVAMNKKVCRNYIRGCRSQLNMDYQHSNCEECLEKDREKDRNRRGFVKEQNRAVENIPDATPVLTKLCTTCCKELPMEQFLGIKETVVKTCLSCRNDNKLQDSRRDKEHRNETCRNNMRPQYTSYKKGARERELQFELSFEDYEKIVVNPCHYCGILEERGFNGIDRKNSGIGYIIENCVSCCQMCNYMKGSLSESVFIKRACHILTHQNIVSRNLYPECFAGHKKCSYNQYRNKAVKMDMEFSITIDEYTAITSSNCYICGKKNDENNENGMDRLDNNHGYTIQNIKACCAECNCMKIDYDFQDILSKFASIHQHYKDFDKMCDDSTAETRCVRFVASRYKK</sequence>
<dbReference type="Gene3D" id="3.30.40.220">
    <property type="match status" value="1"/>
</dbReference>
<organism evidence="1">
    <name type="scientific">viral metagenome</name>
    <dbReference type="NCBI Taxonomy" id="1070528"/>
    <lineage>
        <taxon>unclassified sequences</taxon>
        <taxon>metagenomes</taxon>
        <taxon>organismal metagenomes</taxon>
    </lineage>
</organism>
<evidence type="ECO:0000313" key="1">
    <source>
        <dbReference type="EMBL" id="QHT18135.1"/>
    </source>
</evidence>
<protein>
    <submittedName>
        <fullName evidence="1">Uncharacterized protein</fullName>
    </submittedName>
</protein>
<accession>A0A6C0DSI0</accession>